<evidence type="ECO:0000313" key="2">
    <source>
        <dbReference type="Proteomes" id="UP000789901"/>
    </source>
</evidence>
<accession>A0ABN7VEZ2</accession>
<protein>
    <submittedName>
        <fullName evidence="1">30855_t:CDS:1</fullName>
    </submittedName>
</protein>
<evidence type="ECO:0000313" key="1">
    <source>
        <dbReference type="EMBL" id="CAG8765237.1"/>
    </source>
</evidence>
<gene>
    <name evidence="1" type="ORF">GMARGA_LOCUS17947</name>
</gene>
<organism evidence="1 2">
    <name type="scientific">Gigaspora margarita</name>
    <dbReference type="NCBI Taxonomy" id="4874"/>
    <lineage>
        <taxon>Eukaryota</taxon>
        <taxon>Fungi</taxon>
        <taxon>Fungi incertae sedis</taxon>
        <taxon>Mucoromycota</taxon>
        <taxon>Glomeromycotina</taxon>
        <taxon>Glomeromycetes</taxon>
        <taxon>Diversisporales</taxon>
        <taxon>Gigasporaceae</taxon>
        <taxon>Gigaspora</taxon>
    </lineage>
</organism>
<name>A0ABN7VEZ2_GIGMA</name>
<keyword evidence="2" id="KW-1185">Reference proteome</keyword>
<dbReference type="EMBL" id="CAJVQB010013906">
    <property type="protein sequence ID" value="CAG8765237.1"/>
    <property type="molecule type" value="Genomic_DNA"/>
</dbReference>
<proteinExistence type="predicted"/>
<dbReference type="Proteomes" id="UP000789901">
    <property type="component" value="Unassembled WGS sequence"/>
</dbReference>
<comment type="caution">
    <text evidence="1">The sequence shown here is derived from an EMBL/GenBank/DDBJ whole genome shotgun (WGS) entry which is preliminary data.</text>
</comment>
<sequence length="71" mass="8401">MICFRIISCLINMKFFRSIDEGFQIPKGWAFPANTKFDKLTAHEMHLELKKFAQFREIDNKDIPQVSTIHN</sequence>
<reference evidence="1 2" key="1">
    <citation type="submission" date="2021-06" db="EMBL/GenBank/DDBJ databases">
        <authorList>
            <person name="Kallberg Y."/>
            <person name="Tangrot J."/>
            <person name="Rosling A."/>
        </authorList>
    </citation>
    <scope>NUCLEOTIDE SEQUENCE [LARGE SCALE GENOMIC DNA]</scope>
    <source>
        <strain evidence="1 2">120-4 pot B 10/14</strain>
    </source>
</reference>